<accession>A0ABN3V4W8</accession>
<dbReference type="PROSITE" id="PS51257">
    <property type="entry name" value="PROKAR_LIPOPROTEIN"/>
    <property type="match status" value="1"/>
</dbReference>
<proteinExistence type="predicted"/>
<name>A0ABN3V4W8_9PSEU</name>
<organism evidence="2 3">
    <name type="scientific">Saccharopolyspora taberi</name>
    <dbReference type="NCBI Taxonomy" id="60895"/>
    <lineage>
        <taxon>Bacteria</taxon>
        <taxon>Bacillati</taxon>
        <taxon>Actinomycetota</taxon>
        <taxon>Actinomycetes</taxon>
        <taxon>Pseudonocardiales</taxon>
        <taxon>Pseudonocardiaceae</taxon>
        <taxon>Saccharopolyspora</taxon>
    </lineage>
</organism>
<gene>
    <name evidence="2" type="ORF">GCM10010470_09910</name>
</gene>
<sequence length="316" mass="33025">MNRFASLIAASLVVLSVAGCAAGTEKSNSQRQTVPVAQYDLKSTAFFDGFTPAKLRAADPCALLHATDLAKYGAPASDTPGELGSCSNFMKDHGGKPFNITLYLQSEAFDVSQHRIGGLPASISADGNPCFVQVAYQGSQGLLSEPQAMQLQLDTKAGDPCSPAVQIMTDVVEKLRANPPIANRSPAELAGIDPCTMLDPVAVRDALGGATADPTPRGLHDCGWTAANDVNVDVKFSSMEPRAEGLPPADLGGVMASVIPSSGFCTVEWEHRRRPGSINGIETVQLTVNNPNNVPMDPCANAVNAARGVKAKLPRG</sequence>
<evidence type="ECO:0000313" key="3">
    <source>
        <dbReference type="Proteomes" id="UP001500979"/>
    </source>
</evidence>
<protein>
    <submittedName>
        <fullName evidence="2">DUF3558 domain-containing protein</fullName>
    </submittedName>
</protein>
<reference evidence="2 3" key="1">
    <citation type="journal article" date="2019" name="Int. J. Syst. Evol. Microbiol.">
        <title>The Global Catalogue of Microorganisms (GCM) 10K type strain sequencing project: providing services to taxonomists for standard genome sequencing and annotation.</title>
        <authorList>
            <consortium name="The Broad Institute Genomics Platform"/>
            <consortium name="The Broad Institute Genome Sequencing Center for Infectious Disease"/>
            <person name="Wu L."/>
            <person name="Ma J."/>
        </authorList>
    </citation>
    <scope>NUCLEOTIDE SEQUENCE [LARGE SCALE GENOMIC DNA]</scope>
    <source>
        <strain evidence="2 3">JCM 9383</strain>
    </source>
</reference>
<dbReference type="EMBL" id="BAAAUX010000005">
    <property type="protein sequence ID" value="GAA2778556.1"/>
    <property type="molecule type" value="Genomic_DNA"/>
</dbReference>
<keyword evidence="3" id="KW-1185">Reference proteome</keyword>
<evidence type="ECO:0000313" key="2">
    <source>
        <dbReference type="EMBL" id="GAA2778556.1"/>
    </source>
</evidence>
<dbReference type="Proteomes" id="UP001500979">
    <property type="component" value="Unassembled WGS sequence"/>
</dbReference>
<evidence type="ECO:0000256" key="1">
    <source>
        <dbReference type="SAM" id="SignalP"/>
    </source>
</evidence>
<feature type="chain" id="PRO_5046967637" evidence="1">
    <location>
        <begin position="22"/>
        <end position="316"/>
    </location>
</feature>
<keyword evidence="1" id="KW-0732">Signal</keyword>
<comment type="caution">
    <text evidence="2">The sequence shown here is derived from an EMBL/GenBank/DDBJ whole genome shotgun (WGS) entry which is preliminary data.</text>
</comment>
<feature type="signal peptide" evidence="1">
    <location>
        <begin position="1"/>
        <end position="21"/>
    </location>
</feature>